<dbReference type="EMBL" id="PZFK01000030">
    <property type="protein sequence ID" value="PTI28340.1"/>
    <property type="molecule type" value="Genomic_DNA"/>
</dbReference>
<name>A0A2T4PR21_9STAP</name>
<dbReference type="Pfam" id="PF13302">
    <property type="entry name" value="Acetyltransf_3"/>
    <property type="match status" value="1"/>
</dbReference>
<dbReference type="SUPFAM" id="SSF55729">
    <property type="entry name" value="Acyl-CoA N-acyltransferases (Nat)"/>
    <property type="match status" value="1"/>
</dbReference>
<organism evidence="2 3">
    <name type="scientific">Mammaliicoccus vitulinus</name>
    <dbReference type="NCBI Taxonomy" id="71237"/>
    <lineage>
        <taxon>Bacteria</taxon>
        <taxon>Bacillati</taxon>
        <taxon>Bacillota</taxon>
        <taxon>Bacilli</taxon>
        <taxon>Bacillales</taxon>
        <taxon>Staphylococcaceae</taxon>
        <taxon>Mammaliicoccus</taxon>
    </lineage>
</organism>
<protein>
    <submittedName>
        <fullName evidence="2">N-acetyltransferase</fullName>
    </submittedName>
</protein>
<dbReference type="PROSITE" id="PS51186">
    <property type="entry name" value="GNAT"/>
    <property type="match status" value="1"/>
</dbReference>
<dbReference type="InterPro" id="IPR016181">
    <property type="entry name" value="Acyl_CoA_acyltransferase"/>
</dbReference>
<dbReference type="Gene3D" id="3.40.630.30">
    <property type="match status" value="1"/>
</dbReference>
<dbReference type="PANTHER" id="PTHR43415">
    <property type="entry name" value="SPERMIDINE N(1)-ACETYLTRANSFERASE"/>
    <property type="match status" value="1"/>
</dbReference>
<dbReference type="AlphaFoldDB" id="A0A2T4PR21"/>
<proteinExistence type="predicted"/>
<dbReference type="GO" id="GO:0016747">
    <property type="term" value="F:acyltransferase activity, transferring groups other than amino-acyl groups"/>
    <property type="evidence" value="ECO:0007669"/>
    <property type="project" value="InterPro"/>
</dbReference>
<comment type="caution">
    <text evidence="2">The sequence shown here is derived from an EMBL/GenBank/DDBJ whole genome shotgun (WGS) entry which is preliminary data.</text>
</comment>
<dbReference type="PANTHER" id="PTHR43415:SF3">
    <property type="entry name" value="GNAT-FAMILY ACETYLTRANSFERASE"/>
    <property type="match status" value="1"/>
</dbReference>
<reference evidence="2 3" key="1">
    <citation type="journal article" date="2016" name="Front. Microbiol.">
        <title>Comprehensive Phylogenetic Analysis of Bovine Non-aureus Staphylococci Species Based on Whole-Genome Sequencing.</title>
        <authorList>
            <person name="Naushad S."/>
            <person name="Barkema H.W."/>
            <person name="Luby C."/>
            <person name="Condas L.A."/>
            <person name="Nobrega D.B."/>
            <person name="Carson D.A."/>
            <person name="De Buck J."/>
        </authorList>
    </citation>
    <scope>NUCLEOTIDE SEQUENCE [LARGE SCALE GENOMIC DNA]</scope>
    <source>
        <strain evidence="2 3">SNUC 2204</strain>
    </source>
</reference>
<keyword evidence="2" id="KW-0808">Transferase</keyword>
<dbReference type="RefSeq" id="WP_107557293.1">
    <property type="nucleotide sequence ID" value="NZ_PZFK01000030.1"/>
</dbReference>
<sequence>MEEIYIDEHLLLRDAEVKDIEDYIFIPFDKELLKMYGSSMNYKTPKSREKSILLIEEIQNEPYEWAIVYNNIFIGQVRLVIDEANNKSKFAIGIFNPKYWSIGIGTKVTNAVLNYGFTKLKLHKIYLRVLKYNKRAIKSYGKAGFVIEGEERDSAFIKGRYYNDIHMGILKEEYFNRK</sequence>
<accession>A0A2T4PR21</accession>
<gene>
    <name evidence="2" type="ORF">BU072_11735</name>
</gene>
<evidence type="ECO:0000313" key="2">
    <source>
        <dbReference type="EMBL" id="PTI28340.1"/>
    </source>
</evidence>
<dbReference type="InterPro" id="IPR000182">
    <property type="entry name" value="GNAT_dom"/>
</dbReference>
<feature type="domain" description="N-acetyltransferase" evidence="1">
    <location>
        <begin position="10"/>
        <end position="172"/>
    </location>
</feature>
<dbReference type="Proteomes" id="UP000241209">
    <property type="component" value="Unassembled WGS sequence"/>
</dbReference>
<evidence type="ECO:0000313" key="3">
    <source>
        <dbReference type="Proteomes" id="UP000241209"/>
    </source>
</evidence>
<evidence type="ECO:0000259" key="1">
    <source>
        <dbReference type="PROSITE" id="PS51186"/>
    </source>
</evidence>